<reference evidence="3" key="2">
    <citation type="journal article" date="2021" name="Genome Biol. Evol.">
        <title>Developing a high-quality reference genome for a parasitic bivalve with doubly uniparental inheritance (Bivalvia: Unionida).</title>
        <authorList>
            <person name="Smith C.H."/>
        </authorList>
    </citation>
    <scope>NUCLEOTIDE SEQUENCE</scope>
    <source>
        <strain evidence="3">CHS0354</strain>
        <tissue evidence="3">Mantle</tissue>
    </source>
</reference>
<dbReference type="SUPFAM" id="SSF52058">
    <property type="entry name" value="L domain-like"/>
    <property type="match status" value="1"/>
</dbReference>
<keyword evidence="4" id="KW-1185">Reference proteome</keyword>
<evidence type="ECO:0008006" key="5">
    <source>
        <dbReference type="Google" id="ProtNLM"/>
    </source>
</evidence>
<accession>A0AAE0VXJ0</accession>
<dbReference type="GO" id="GO:0005737">
    <property type="term" value="C:cytoplasm"/>
    <property type="evidence" value="ECO:0007669"/>
    <property type="project" value="TreeGrafter"/>
</dbReference>
<dbReference type="InterPro" id="IPR001611">
    <property type="entry name" value="Leu-rich_rpt"/>
</dbReference>
<sequence length="280" mass="31043">MTEGTKLGQEKNISDLIIDMLLKFSHCERKLKKMKGGSNQSVVSRILLKSKSGEFDLESIHSIKLSGLEIVDLGALGECTGLERLDLSKNQISKLYKLAGLLNLTHLNLSANLLTSLEGLQALDSLQYLNVAGNLLGSVDCLHFLTGLEKLKFLQIQDKSQGLSNPMCMNRSYLKEVRTMFPKLTSLDGERMAGRGSEVYNMFREIDCALEAASNYSGSEIQQPKQWVPENVWEKTNNFENSSLGDADQQLKDLLSSCSKLVETADKKLEELRSSSKDGS</sequence>
<dbReference type="InterPro" id="IPR025875">
    <property type="entry name" value="Leu-rich_rpt_4"/>
</dbReference>
<dbReference type="Proteomes" id="UP001195483">
    <property type="component" value="Unassembled WGS sequence"/>
</dbReference>
<gene>
    <name evidence="3" type="ORF">CHS0354_014293</name>
</gene>
<dbReference type="GO" id="GO:0036158">
    <property type="term" value="P:outer dynein arm assembly"/>
    <property type="evidence" value="ECO:0007669"/>
    <property type="project" value="TreeGrafter"/>
</dbReference>
<evidence type="ECO:0000313" key="3">
    <source>
        <dbReference type="EMBL" id="KAK3593761.1"/>
    </source>
</evidence>
<name>A0AAE0VXJ0_9BIVA</name>
<evidence type="ECO:0000313" key="4">
    <source>
        <dbReference type="Proteomes" id="UP001195483"/>
    </source>
</evidence>
<reference evidence="3" key="1">
    <citation type="journal article" date="2021" name="Genome Biol. Evol.">
        <title>A High-Quality Reference Genome for a Parasitic Bivalve with Doubly Uniparental Inheritance (Bivalvia: Unionida).</title>
        <authorList>
            <person name="Smith C.H."/>
        </authorList>
    </citation>
    <scope>NUCLEOTIDE SEQUENCE</scope>
    <source>
        <strain evidence="3">CHS0354</strain>
    </source>
</reference>
<proteinExistence type="predicted"/>
<dbReference type="PANTHER" id="PTHR18849:SF8">
    <property type="entry name" value="LEUCINE-RICH REPEAT-CONTAINING PROTEIN 61"/>
    <property type="match status" value="1"/>
</dbReference>
<dbReference type="SMART" id="SM00365">
    <property type="entry name" value="LRR_SD22"/>
    <property type="match status" value="2"/>
</dbReference>
<comment type="caution">
    <text evidence="3">The sequence shown here is derived from an EMBL/GenBank/DDBJ whole genome shotgun (WGS) entry which is preliminary data.</text>
</comment>
<dbReference type="Pfam" id="PF12799">
    <property type="entry name" value="LRR_4"/>
    <property type="match status" value="1"/>
</dbReference>
<keyword evidence="1" id="KW-0433">Leucine-rich repeat</keyword>
<organism evidence="3 4">
    <name type="scientific">Potamilus streckersoni</name>
    <dbReference type="NCBI Taxonomy" id="2493646"/>
    <lineage>
        <taxon>Eukaryota</taxon>
        <taxon>Metazoa</taxon>
        <taxon>Spiralia</taxon>
        <taxon>Lophotrochozoa</taxon>
        <taxon>Mollusca</taxon>
        <taxon>Bivalvia</taxon>
        <taxon>Autobranchia</taxon>
        <taxon>Heteroconchia</taxon>
        <taxon>Palaeoheterodonta</taxon>
        <taxon>Unionida</taxon>
        <taxon>Unionoidea</taxon>
        <taxon>Unionidae</taxon>
        <taxon>Ambleminae</taxon>
        <taxon>Lampsilini</taxon>
        <taxon>Potamilus</taxon>
    </lineage>
</organism>
<dbReference type="PROSITE" id="PS51450">
    <property type="entry name" value="LRR"/>
    <property type="match status" value="3"/>
</dbReference>
<dbReference type="Gene3D" id="3.80.10.10">
    <property type="entry name" value="Ribonuclease Inhibitor"/>
    <property type="match status" value="1"/>
</dbReference>
<dbReference type="PANTHER" id="PTHR18849">
    <property type="entry name" value="LEUCINE RICH REPEAT PROTEIN"/>
    <property type="match status" value="1"/>
</dbReference>
<keyword evidence="2" id="KW-0677">Repeat</keyword>
<evidence type="ECO:0000256" key="1">
    <source>
        <dbReference type="ARBA" id="ARBA00022614"/>
    </source>
</evidence>
<dbReference type="AlphaFoldDB" id="A0AAE0VXJ0"/>
<dbReference type="EMBL" id="JAEAOA010000884">
    <property type="protein sequence ID" value="KAK3593761.1"/>
    <property type="molecule type" value="Genomic_DNA"/>
</dbReference>
<reference evidence="3" key="3">
    <citation type="submission" date="2023-05" db="EMBL/GenBank/DDBJ databases">
        <authorList>
            <person name="Smith C.H."/>
        </authorList>
    </citation>
    <scope>NUCLEOTIDE SEQUENCE</scope>
    <source>
        <strain evidence="3">CHS0354</strain>
        <tissue evidence="3">Mantle</tissue>
    </source>
</reference>
<evidence type="ECO:0000256" key="2">
    <source>
        <dbReference type="ARBA" id="ARBA00022737"/>
    </source>
</evidence>
<dbReference type="InterPro" id="IPR032675">
    <property type="entry name" value="LRR_dom_sf"/>
</dbReference>
<protein>
    <recommendedName>
        <fullName evidence="5">Leucine-rich repeat-containing protein 61</fullName>
    </recommendedName>
</protein>